<protein>
    <submittedName>
        <fullName evidence="1">Uncharacterized protein</fullName>
    </submittedName>
</protein>
<reference evidence="1" key="1">
    <citation type="submission" date="2010-02" db="EMBL/GenBank/DDBJ databases">
        <title>Sequencing and annotation of the Blastocystis hominis genome.</title>
        <authorList>
            <person name="Wincker P."/>
        </authorList>
    </citation>
    <scope>NUCLEOTIDE SEQUENCE</scope>
    <source>
        <strain evidence="1">Singapore isolate B</strain>
    </source>
</reference>
<dbReference type="GeneID" id="24921881"/>
<dbReference type="EMBL" id="FN668690">
    <property type="protein sequence ID" value="CBK25267.2"/>
    <property type="molecule type" value="Genomic_DNA"/>
</dbReference>
<proteinExistence type="predicted"/>
<evidence type="ECO:0000313" key="2">
    <source>
        <dbReference type="Proteomes" id="UP000008312"/>
    </source>
</evidence>
<organism evidence="1">
    <name type="scientific">Blastocystis hominis</name>
    <dbReference type="NCBI Taxonomy" id="12968"/>
    <lineage>
        <taxon>Eukaryota</taxon>
        <taxon>Sar</taxon>
        <taxon>Stramenopiles</taxon>
        <taxon>Bigyra</taxon>
        <taxon>Opalozoa</taxon>
        <taxon>Opalinata</taxon>
        <taxon>Blastocystidae</taxon>
        <taxon>Blastocystis</taxon>
    </lineage>
</organism>
<dbReference type="InParanoid" id="D8MB28"/>
<gene>
    <name evidence="1" type="ORF">GSBLH_T00004884001</name>
</gene>
<dbReference type="RefSeq" id="XP_012899315.1">
    <property type="nucleotide sequence ID" value="XM_013043861.1"/>
</dbReference>
<evidence type="ECO:0000313" key="1">
    <source>
        <dbReference type="EMBL" id="CBK25267.2"/>
    </source>
</evidence>
<accession>D8MB28</accession>
<dbReference type="AlphaFoldDB" id="D8MB28"/>
<name>D8MB28_BLAHO</name>
<dbReference type="Proteomes" id="UP000008312">
    <property type="component" value="Unassembled WGS sequence"/>
</dbReference>
<sequence>MKPFKNLGILTQISSVFAQRSEIFLLSLVRCVNRLLSRCNLLICDSPRFEHNQ</sequence>
<keyword evidence="2" id="KW-1185">Reference proteome</keyword>